<feature type="transmembrane region" description="Helical" evidence="1">
    <location>
        <begin position="111"/>
        <end position="133"/>
    </location>
</feature>
<keyword evidence="1" id="KW-1133">Transmembrane helix</keyword>
<sequence>MPEIPVFLLIYLFLSALLIIIFLLTFYSCLKKWGFKKQFSIFNHWFAALLLIIIPLLLYLYLMHLDDRYDYDGRLSSDSILFSFRIVGFLLSALFVTYLELTKNLRKVKFFFVFTVFFIFTYISTLSICLFFAKPTMGP</sequence>
<gene>
    <name evidence="2" type="ORF">LEP1GSC187_3217</name>
</gene>
<name>M6ULK8_9LEPT</name>
<feature type="transmembrane region" description="Helical" evidence="1">
    <location>
        <begin position="42"/>
        <end position="62"/>
    </location>
</feature>
<accession>M6ULK8</accession>
<evidence type="ECO:0000313" key="2">
    <source>
        <dbReference type="EMBL" id="EMO45445.1"/>
    </source>
</evidence>
<evidence type="ECO:0000256" key="1">
    <source>
        <dbReference type="SAM" id="Phobius"/>
    </source>
</evidence>
<dbReference type="AlphaFoldDB" id="M6ULK8"/>
<organism evidence="2 3">
    <name type="scientific">Leptospira santarosai str. ZUN179</name>
    <dbReference type="NCBI Taxonomy" id="1049985"/>
    <lineage>
        <taxon>Bacteria</taxon>
        <taxon>Pseudomonadati</taxon>
        <taxon>Spirochaetota</taxon>
        <taxon>Spirochaetia</taxon>
        <taxon>Leptospirales</taxon>
        <taxon>Leptospiraceae</taxon>
        <taxon>Leptospira</taxon>
    </lineage>
</organism>
<dbReference type="Proteomes" id="UP000012160">
    <property type="component" value="Unassembled WGS sequence"/>
</dbReference>
<reference evidence="2 3" key="1">
    <citation type="submission" date="2013-01" db="EMBL/GenBank/DDBJ databases">
        <authorList>
            <person name="Harkins D.M."/>
            <person name="Durkin A.S."/>
            <person name="Brinkac L.M."/>
            <person name="Haft D.H."/>
            <person name="Selengut J.D."/>
            <person name="Sanka R."/>
            <person name="DePew J."/>
            <person name="Purushe J."/>
            <person name="Matthias M.A."/>
            <person name="Vinetz J.M."/>
            <person name="Sutton G.G."/>
            <person name="Nierman W.C."/>
            <person name="Fouts D.E."/>
        </authorList>
    </citation>
    <scope>NUCLEOTIDE SEQUENCE [LARGE SCALE GENOMIC DNA]</scope>
    <source>
        <strain evidence="2 3">ZUN179</strain>
    </source>
</reference>
<feature type="transmembrane region" description="Helical" evidence="1">
    <location>
        <begin position="6"/>
        <end position="30"/>
    </location>
</feature>
<protein>
    <submittedName>
        <fullName evidence="2">Uncharacterized protein</fullName>
    </submittedName>
</protein>
<keyword evidence="1" id="KW-0472">Membrane</keyword>
<feature type="transmembrane region" description="Helical" evidence="1">
    <location>
        <begin position="82"/>
        <end position="99"/>
    </location>
</feature>
<keyword evidence="1" id="KW-0812">Transmembrane</keyword>
<evidence type="ECO:0000313" key="3">
    <source>
        <dbReference type="Proteomes" id="UP000012160"/>
    </source>
</evidence>
<comment type="caution">
    <text evidence="2">The sequence shown here is derived from an EMBL/GenBank/DDBJ whole genome shotgun (WGS) entry which is preliminary data.</text>
</comment>
<dbReference type="EMBL" id="AHOQ02000030">
    <property type="protein sequence ID" value="EMO45445.1"/>
    <property type="molecule type" value="Genomic_DNA"/>
</dbReference>
<proteinExistence type="predicted"/>